<organism evidence="1 2">
    <name type="scientific">Lactococcus lactis</name>
    <dbReference type="NCBI Taxonomy" id="1358"/>
    <lineage>
        <taxon>Bacteria</taxon>
        <taxon>Bacillati</taxon>
        <taxon>Bacillota</taxon>
        <taxon>Bacilli</taxon>
        <taxon>Lactobacillales</taxon>
        <taxon>Streptococcaceae</taxon>
        <taxon>Lactococcus</taxon>
    </lineage>
</organism>
<dbReference type="InterPro" id="IPR012455">
    <property type="entry name" value="DUF1660"/>
</dbReference>
<comment type="caution">
    <text evidence="1">The sequence shown here is derived from an EMBL/GenBank/DDBJ whole genome shotgun (WGS) entry which is preliminary data.</text>
</comment>
<evidence type="ECO:0000313" key="1">
    <source>
        <dbReference type="EMBL" id="TRW73202.1"/>
    </source>
</evidence>
<accession>A0A552Z133</accession>
<dbReference type="Pfam" id="PF07874">
    <property type="entry name" value="DUF1660"/>
    <property type="match status" value="1"/>
</dbReference>
<gene>
    <name evidence="1" type="ORF">FNJ53_08870</name>
</gene>
<dbReference type="EMBL" id="VJWV01000007">
    <property type="protein sequence ID" value="TRW73202.1"/>
    <property type="molecule type" value="Genomic_DNA"/>
</dbReference>
<dbReference type="Proteomes" id="UP000317167">
    <property type="component" value="Unassembled WGS sequence"/>
</dbReference>
<proteinExistence type="predicted"/>
<reference evidence="1 2" key="1">
    <citation type="submission" date="2019-07" db="EMBL/GenBank/DDBJ databases">
        <title>Draft genome of 7 Lactococcus lactis strains isolated from an artisanal cheese production.</title>
        <authorList>
            <person name="Biolcati F."/>
            <person name="Bottero M.T."/>
            <person name="Dalmasso A."/>
            <person name="Mcauliffe O."/>
        </authorList>
    </citation>
    <scope>NUCLEOTIDE SEQUENCE [LARGE SCALE GENOMIC DNA]</scope>
    <source>
        <strain evidence="1 2">MRS45.2</strain>
    </source>
</reference>
<evidence type="ECO:0008006" key="3">
    <source>
        <dbReference type="Google" id="ProtNLM"/>
    </source>
</evidence>
<dbReference type="RefSeq" id="WP_143459406.1">
    <property type="nucleotide sequence ID" value="NZ_VJWV01000007.1"/>
</dbReference>
<name>A0A552Z133_9LACT</name>
<protein>
    <recommendedName>
        <fullName evidence="3">Phage protein</fullName>
    </recommendedName>
</protein>
<dbReference type="AlphaFoldDB" id="A0A552Z133"/>
<evidence type="ECO:0000313" key="2">
    <source>
        <dbReference type="Proteomes" id="UP000317167"/>
    </source>
</evidence>
<sequence>MKLLCKLFGHKWEYLETLSNGEYQRYKERCERCDKVVIATFATKNPYFIDRSDLDESENVFPEKWLDKHMD</sequence>